<dbReference type="InterPro" id="IPR036938">
    <property type="entry name" value="PAP2/HPO_sf"/>
</dbReference>
<gene>
    <name evidence="3" type="ORF">A2961_05185</name>
</gene>
<evidence type="ECO:0000313" key="3">
    <source>
        <dbReference type="EMBL" id="OGM62138.1"/>
    </source>
</evidence>
<feature type="transmembrane region" description="Helical" evidence="1">
    <location>
        <begin position="6"/>
        <end position="27"/>
    </location>
</feature>
<reference evidence="3 4" key="1">
    <citation type="journal article" date="2016" name="Nat. Commun.">
        <title>Thousands of microbial genomes shed light on interconnected biogeochemical processes in an aquifer system.</title>
        <authorList>
            <person name="Anantharaman K."/>
            <person name="Brown C.T."/>
            <person name="Hug L.A."/>
            <person name="Sharon I."/>
            <person name="Castelle C.J."/>
            <person name="Probst A.J."/>
            <person name="Thomas B.C."/>
            <person name="Singh A."/>
            <person name="Wilkins M.J."/>
            <person name="Karaoz U."/>
            <person name="Brodie E.L."/>
            <person name="Williams K.H."/>
            <person name="Hubbard S.S."/>
            <person name="Banfield J.F."/>
        </authorList>
    </citation>
    <scope>NUCLEOTIDE SEQUENCE [LARGE SCALE GENOMIC DNA]</scope>
</reference>
<evidence type="ECO:0000256" key="1">
    <source>
        <dbReference type="SAM" id="Phobius"/>
    </source>
</evidence>
<name>A0A1F8BFQ1_9BACT</name>
<evidence type="ECO:0000313" key="4">
    <source>
        <dbReference type="Proteomes" id="UP000177082"/>
    </source>
</evidence>
<sequence>MNELLITFMASFLVWAIFAGLAILWLIDGKIKREQVFHAFFSALVAWAIAGMVKAVLPIPRPYVTFGVNPLTATEPFGPTFPSQHTVVSFAIAFTIWLHDKKMGVLFIVAAVGVGMGRILSNAHFPLDVIGGVAIGISIAYLFDRFHITNRLMGK</sequence>
<feature type="transmembrane region" description="Helical" evidence="1">
    <location>
        <begin position="127"/>
        <end position="143"/>
    </location>
</feature>
<organism evidence="3 4">
    <name type="scientific">Candidatus Woesebacteria bacterium RIFCSPLOWO2_01_FULL_39_21</name>
    <dbReference type="NCBI Taxonomy" id="1802519"/>
    <lineage>
        <taxon>Bacteria</taxon>
        <taxon>Candidatus Woeseibacteriota</taxon>
    </lineage>
</organism>
<protein>
    <recommendedName>
        <fullName evidence="2">Phosphatidic acid phosphatase type 2/haloperoxidase domain-containing protein</fullName>
    </recommendedName>
</protein>
<dbReference type="SMART" id="SM00014">
    <property type="entry name" value="acidPPc"/>
    <property type="match status" value="1"/>
</dbReference>
<proteinExistence type="predicted"/>
<comment type="caution">
    <text evidence="3">The sequence shown here is derived from an EMBL/GenBank/DDBJ whole genome shotgun (WGS) entry which is preliminary data.</text>
</comment>
<feature type="transmembrane region" description="Helical" evidence="1">
    <location>
        <begin position="77"/>
        <end position="98"/>
    </location>
</feature>
<dbReference type="SUPFAM" id="SSF48317">
    <property type="entry name" value="Acid phosphatase/Vanadium-dependent haloperoxidase"/>
    <property type="match status" value="1"/>
</dbReference>
<dbReference type="Gene3D" id="1.20.144.10">
    <property type="entry name" value="Phosphatidic acid phosphatase type 2/haloperoxidase"/>
    <property type="match status" value="1"/>
</dbReference>
<dbReference type="InterPro" id="IPR000326">
    <property type="entry name" value="PAP2/HPO"/>
</dbReference>
<dbReference type="PANTHER" id="PTHR14969:SF58">
    <property type="entry name" value="UNDECAPRENYL-DIPHOSPHATASE BCRC"/>
    <property type="match status" value="1"/>
</dbReference>
<dbReference type="STRING" id="1802519.A2961_05185"/>
<feature type="domain" description="Phosphatidic acid phosphatase type 2/haloperoxidase" evidence="2">
    <location>
        <begin position="35"/>
        <end position="144"/>
    </location>
</feature>
<feature type="transmembrane region" description="Helical" evidence="1">
    <location>
        <begin position="105"/>
        <end position="121"/>
    </location>
</feature>
<feature type="transmembrane region" description="Helical" evidence="1">
    <location>
        <begin position="39"/>
        <end position="57"/>
    </location>
</feature>
<dbReference type="AlphaFoldDB" id="A0A1F8BFQ1"/>
<keyword evidence="1" id="KW-0812">Transmembrane</keyword>
<keyword evidence="1" id="KW-0472">Membrane</keyword>
<dbReference type="EMBL" id="MGHF01000029">
    <property type="protein sequence ID" value="OGM62138.1"/>
    <property type="molecule type" value="Genomic_DNA"/>
</dbReference>
<evidence type="ECO:0000259" key="2">
    <source>
        <dbReference type="SMART" id="SM00014"/>
    </source>
</evidence>
<dbReference type="PANTHER" id="PTHR14969">
    <property type="entry name" value="SPHINGOSINE-1-PHOSPHATE PHOSPHOHYDROLASE"/>
    <property type="match status" value="1"/>
</dbReference>
<dbReference type="Proteomes" id="UP000177082">
    <property type="component" value="Unassembled WGS sequence"/>
</dbReference>
<accession>A0A1F8BFQ1</accession>
<keyword evidence="1" id="KW-1133">Transmembrane helix</keyword>
<dbReference type="Pfam" id="PF01569">
    <property type="entry name" value="PAP2"/>
    <property type="match status" value="1"/>
</dbReference>